<evidence type="ECO:0000256" key="1">
    <source>
        <dbReference type="SAM" id="MobiDB-lite"/>
    </source>
</evidence>
<keyword evidence="3" id="KW-1185">Reference proteome</keyword>
<evidence type="ECO:0000313" key="2">
    <source>
        <dbReference type="EMBL" id="CAK0875617.1"/>
    </source>
</evidence>
<dbReference type="Proteomes" id="UP001189429">
    <property type="component" value="Unassembled WGS sequence"/>
</dbReference>
<accession>A0ABN9VQH5</accession>
<dbReference type="EMBL" id="CAUYUJ010017535">
    <property type="protein sequence ID" value="CAK0875617.1"/>
    <property type="molecule type" value="Genomic_DNA"/>
</dbReference>
<protein>
    <recommendedName>
        <fullName evidence="4">Mei2-like C-terminal RNA recognition motif domain-containing protein</fullName>
    </recommendedName>
</protein>
<evidence type="ECO:0008006" key="4">
    <source>
        <dbReference type="Google" id="ProtNLM"/>
    </source>
</evidence>
<feature type="region of interest" description="Disordered" evidence="1">
    <location>
        <begin position="291"/>
        <end position="312"/>
    </location>
</feature>
<feature type="region of interest" description="Disordered" evidence="1">
    <location>
        <begin position="69"/>
        <end position="118"/>
    </location>
</feature>
<comment type="caution">
    <text evidence="2">The sequence shown here is derived from an EMBL/GenBank/DDBJ whole genome shotgun (WGS) entry which is preliminary data.</text>
</comment>
<feature type="compositionally biased region" description="Low complexity" evidence="1">
    <location>
        <begin position="69"/>
        <end position="90"/>
    </location>
</feature>
<sequence>MQSVHAQGRSALRLWIPHSLLCGKQVPQHAAYLGMSTQPSSPAFSPGVRDIMPLKVHVDVAGRIAVSTPTTTAAASPVRVVEGAGSGSDSDQSDTDGTPQPWAIGPPPGLDVDKGSLAPAKRTPLRSQAALYQPLRSLAEAFVPKGSAPGAPWREEAKTTVMMNNVPLSYTCDSLIDLLESKGFSKWFDPWSTPQLTKGMVADAFVNLTTPEKAEEFILAFEGFDGWASSFSKTACAIRWSHCQGLSENIARYRNSPLMSEEVPAFYKPVLFEDGVRIPFPKPTKQLRTLRRRKAKVQDEDDATDMVKVQED</sequence>
<reference evidence="2" key="1">
    <citation type="submission" date="2023-10" db="EMBL/GenBank/DDBJ databases">
        <authorList>
            <person name="Chen Y."/>
            <person name="Shah S."/>
            <person name="Dougan E. K."/>
            <person name="Thang M."/>
            <person name="Chan C."/>
        </authorList>
    </citation>
    <scope>NUCLEOTIDE SEQUENCE [LARGE SCALE GENOMIC DNA]</scope>
</reference>
<evidence type="ECO:0000313" key="3">
    <source>
        <dbReference type="Proteomes" id="UP001189429"/>
    </source>
</evidence>
<proteinExistence type="predicted"/>
<gene>
    <name evidence="2" type="ORF">PCOR1329_LOCUS60238</name>
</gene>
<organism evidence="2 3">
    <name type="scientific">Prorocentrum cordatum</name>
    <dbReference type="NCBI Taxonomy" id="2364126"/>
    <lineage>
        <taxon>Eukaryota</taxon>
        <taxon>Sar</taxon>
        <taxon>Alveolata</taxon>
        <taxon>Dinophyceae</taxon>
        <taxon>Prorocentrales</taxon>
        <taxon>Prorocentraceae</taxon>
        <taxon>Prorocentrum</taxon>
    </lineage>
</organism>
<name>A0ABN9VQH5_9DINO</name>